<evidence type="ECO:0000313" key="2">
    <source>
        <dbReference type="Proteomes" id="UP001221757"/>
    </source>
</evidence>
<protein>
    <recommendedName>
        <fullName evidence="3">F-box domain-containing protein</fullName>
    </recommendedName>
</protein>
<dbReference type="AlphaFoldDB" id="A0AAD7DB04"/>
<proteinExistence type="predicted"/>
<evidence type="ECO:0000313" key="1">
    <source>
        <dbReference type="EMBL" id="KAJ7687232.1"/>
    </source>
</evidence>
<sequence>MLSPCRRKPVAEWLPNETIIEILQVVSRPDQVALCRVSKLFHALCLPYYIAFCSAIVCTPSLSQSVRSFKFIVWNSERDLGRESVHLNIISSLTSLDRALDSFSYCWIP</sequence>
<name>A0AAD7DB04_MYCRO</name>
<gene>
    <name evidence="1" type="ORF">B0H17DRAFT_1070355</name>
</gene>
<dbReference type="InterPro" id="IPR036047">
    <property type="entry name" value="F-box-like_dom_sf"/>
</dbReference>
<evidence type="ECO:0008006" key="3">
    <source>
        <dbReference type="Google" id="ProtNLM"/>
    </source>
</evidence>
<accession>A0AAD7DB04</accession>
<organism evidence="1 2">
    <name type="scientific">Mycena rosella</name>
    <name type="common">Pink bonnet</name>
    <name type="synonym">Agaricus rosellus</name>
    <dbReference type="NCBI Taxonomy" id="1033263"/>
    <lineage>
        <taxon>Eukaryota</taxon>
        <taxon>Fungi</taxon>
        <taxon>Dikarya</taxon>
        <taxon>Basidiomycota</taxon>
        <taxon>Agaricomycotina</taxon>
        <taxon>Agaricomycetes</taxon>
        <taxon>Agaricomycetidae</taxon>
        <taxon>Agaricales</taxon>
        <taxon>Marasmiineae</taxon>
        <taxon>Mycenaceae</taxon>
        <taxon>Mycena</taxon>
    </lineage>
</organism>
<dbReference type="EMBL" id="JARKIE010000089">
    <property type="protein sequence ID" value="KAJ7687232.1"/>
    <property type="molecule type" value="Genomic_DNA"/>
</dbReference>
<dbReference type="Proteomes" id="UP001221757">
    <property type="component" value="Unassembled WGS sequence"/>
</dbReference>
<dbReference type="SUPFAM" id="SSF81383">
    <property type="entry name" value="F-box domain"/>
    <property type="match status" value="1"/>
</dbReference>
<keyword evidence="2" id="KW-1185">Reference proteome</keyword>
<comment type="caution">
    <text evidence="1">The sequence shown here is derived from an EMBL/GenBank/DDBJ whole genome shotgun (WGS) entry which is preliminary data.</text>
</comment>
<reference evidence="1" key="1">
    <citation type="submission" date="2023-03" db="EMBL/GenBank/DDBJ databases">
        <title>Massive genome expansion in bonnet fungi (Mycena s.s.) driven by repeated elements and novel gene families across ecological guilds.</title>
        <authorList>
            <consortium name="Lawrence Berkeley National Laboratory"/>
            <person name="Harder C.B."/>
            <person name="Miyauchi S."/>
            <person name="Viragh M."/>
            <person name="Kuo A."/>
            <person name="Thoen E."/>
            <person name="Andreopoulos B."/>
            <person name="Lu D."/>
            <person name="Skrede I."/>
            <person name="Drula E."/>
            <person name="Henrissat B."/>
            <person name="Morin E."/>
            <person name="Kohler A."/>
            <person name="Barry K."/>
            <person name="LaButti K."/>
            <person name="Morin E."/>
            <person name="Salamov A."/>
            <person name="Lipzen A."/>
            <person name="Mereny Z."/>
            <person name="Hegedus B."/>
            <person name="Baldrian P."/>
            <person name="Stursova M."/>
            <person name="Weitz H."/>
            <person name="Taylor A."/>
            <person name="Grigoriev I.V."/>
            <person name="Nagy L.G."/>
            <person name="Martin F."/>
            <person name="Kauserud H."/>
        </authorList>
    </citation>
    <scope>NUCLEOTIDE SEQUENCE</scope>
    <source>
        <strain evidence="1">CBHHK067</strain>
    </source>
</reference>